<dbReference type="Pfam" id="PF03073">
    <property type="entry name" value="TspO_MBR"/>
    <property type="match status" value="1"/>
</dbReference>
<keyword evidence="5 6" id="KW-0472">Membrane</keyword>
<dbReference type="GO" id="GO:0033013">
    <property type="term" value="P:tetrapyrrole metabolic process"/>
    <property type="evidence" value="ECO:0007669"/>
    <property type="project" value="UniProtKB-ARBA"/>
</dbReference>
<evidence type="ECO:0000256" key="4">
    <source>
        <dbReference type="ARBA" id="ARBA00022989"/>
    </source>
</evidence>
<dbReference type="PANTHER" id="PTHR10057">
    <property type="entry name" value="PERIPHERAL-TYPE BENZODIAZEPINE RECEPTOR"/>
    <property type="match status" value="1"/>
</dbReference>
<evidence type="ECO:0000256" key="5">
    <source>
        <dbReference type="ARBA" id="ARBA00023136"/>
    </source>
</evidence>
<reference evidence="7" key="1">
    <citation type="journal article" date="2015" name="Proc. Natl. Acad. Sci. U.S.A.">
        <title>Bacterial clade with the ribosomal RNA operon on a small plasmid rather than the chromosome.</title>
        <authorList>
            <person name="Anda M."/>
            <person name="Ohtsubo Y."/>
            <person name="Okubo T."/>
            <person name="Sugawara M."/>
            <person name="Nagata Y."/>
            <person name="Tsuda M."/>
            <person name="Minamisawa K."/>
            <person name="Mitsui H."/>
        </authorList>
    </citation>
    <scope>NUCLEOTIDE SEQUENCE</scope>
    <source>
        <strain evidence="7">DSM 21871</strain>
    </source>
</reference>
<accession>A0A0P0Z4R4</accession>
<feature type="transmembrane region" description="Helical" evidence="6">
    <location>
        <begin position="127"/>
        <end position="146"/>
    </location>
</feature>
<dbReference type="FunFam" id="1.20.1260.100:FF:000001">
    <property type="entry name" value="translocator protein 2"/>
    <property type="match status" value="1"/>
</dbReference>
<feature type="transmembrane region" description="Helical" evidence="6">
    <location>
        <begin position="71"/>
        <end position="92"/>
    </location>
</feature>
<keyword evidence="4 6" id="KW-1133">Transmembrane helix</keyword>
<comment type="similarity">
    <text evidence="2">Belongs to the TspO/BZRP family.</text>
</comment>
<sequence length="185" mass="19831">MIRTTYIRWASAPADGATIQSDREIIMSLAAIASLLVFIAIVAVVAISGVVFKPGPWYARLDKPGWTPPNLAFPIVWTLLYLMIAVAGWRVYEAAGLVALPFAVYGLQLVLNAAWSGLFFGLHRPGLAFADVVAMAGVIAVNIALFAPIDAIAAWLLVPYLAWAGLAACLNYSVWRRNPGAFADA</sequence>
<evidence type="ECO:0000256" key="2">
    <source>
        <dbReference type="ARBA" id="ARBA00007524"/>
    </source>
</evidence>
<organism evidence="7">
    <name type="scientific">Aurantimonas manganoxydans</name>
    <dbReference type="NCBI Taxonomy" id="651183"/>
    <lineage>
        <taxon>Bacteria</taxon>
        <taxon>Pseudomonadati</taxon>
        <taxon>Pseudomonadota</taxon>
        <taxon>Alphaproteobacteria</taxon>
        <taxon>Hyphomicrobiales</taxon>
        <taxon>Aurantimonadaceae</taxon>
        <taxon>Aurantimonas</taxon>
    </lineage>
</organism>
<dbReference type="GO" id="GO:0016020">
    <property type="term" value="C:membrane"/>
    <property type="evidence" value="ECO:0007669"/>
    <property type="project" value="UniProtKB-SubCell"/>
</dbReference>
<feature type="transmembrane region" description="Helical" evidence="6">
    <location>
        <begin position="25"/>
        <end position="51"/>
    </location>
</feature>
<dbReference type="InterPro" id="IPR004307">
    <property type="entry name" value="TspO_MBR"/>
</dbReference>
<evidence type="ECO:0000256" key="3">
    <source>
        <dbReference type="ARBA" id="ARBA00022692"/>
    </source>
</evidence>
<protein>
    <submittedName>
        <fullName evidence="7">Tryptophan rich sensory protein</fullName>
    </submittedName>
</protein>
<dbReference type="CDD" id="cd15904">
    <property type="entry name" value="TSPO_MBR"/>
    <property type="match status" value="1"/>
</dbReference>
<feature type="transmembrane region" description="Helical" evidence="6">
    <location>
        <begin position="98"/>
        <end position="120"/>
    </location>
</feature>
<comment type="subcellular location">
    <subcellularLocation>
        <location evidence="1">Membrane</location>
        <topology evidence="1">Multi-pass membrane protein</topology>
    </subcellularLocation>
</comment>
<keyword evidence="3 6" id="KW-0812">Transmembrane</keyword>
<evidence type="ECO:0000256" key="6">
    <source>
        <dbReference type="SAM" id="Phobius"/>
    </source>
</evidence>
<proteinExistence type="inferred from homology"/>
<dbReference type="AlphaFoldDB" id="A0A0P0Z4R4"/>
<dbReference type="InterPro" id="IPR038330">
    <property type="entry name" value="TspO/MBR-related_sf"/>
</dbReference>
<evidence type="ECO:0000256" key="1">
    <source>
        <dbReference type="ARBA" id="ARBA00004141"/>
    </source>
</evidence>
<name>A0A0P0Z4R4_9HYPH</name>
<feature type="transmembrane region" description="Helical" evidence="6">
    <location>
        <begin position="152"/>
        <end position="172"/>
    </location>
</feature>
<dbReference type="PANTHER" id="PTHR10057:SF0">
    <property type="entry name" value="TRANSLOCATOR PROTEIN"/>
    <property type="match status" value="1"/>
</dbReference>
<dbReference type="Gene3D" id="1.20.1260.100">
    <property type="entry name" value="TspO/MBR protein"/>
    <property type="match status" value="1"/>
</dbReference>
<dbReference type="EMBL" id="LC066379">
    <property type="protein sequence ID" value="BAT29109.1"/>
    <property type="molecule type" value="Genomic_DNA"/>
</dbReference>
<dbReference type="PIRSF" id="PIRSF005859">
    <property type="entry name" value="PBR"/>
    <property type="match status" value="1"/>
</dbReference>
<evidence type="ECO:0000313" key="7">
    <source>
        <dbReference type="EMBL" id="BAT29109.1"/>
    </source>
</evidence>